<keyword evidence="2 3" id="KW-0378">Hydrolase</keyword>
<dbReference type="InterPro" id="IPR003732">
    <property type="entry name" value="Daa-tRNA_deacyls_DTD"/>
</dbReference>
<comment type="catalytic activity">
    <reaction evidence="2">
        <text>a D-aminoacyl-tRNA + H2O = a tRNA + a D-alpha-amino acid + H(+)</text>
        <dbReference type="Rhea" id="RHEA:13953"/>
        <dbReference type="Rhea" id="RHEA-COMP:10123"/>
        <dbReference type="Rhea" id="RHEA-COMP:10124"/>
        <dbReference type="ChEBI" id="CHEBI:15377"/>
        <dbReference type="ChEBI" id="CHEBI:15378"/>
        <dbReference type="ChEBI" id="CHEBI:59871"/>
        <dbReference type="ChEBI" id="CHEBI:78442"/>
        <dbReference type="ChEBI" id="CHEBI:79333"/>
        <dbReference type="EC" id="3.1.1.96"/>
    </reaction>
</comment>
<dbReference type="Pfam" id="PF02580">
    <property type="entry name" value="Tyr_Deacylase"/>
    <property type="match status" value="1"/>
</dbReference>
<dbReference type="KEGG" id="nci:NCTC10296_01281"/>
<keyword evidence="2" id="KW-0694">RNA-binding</keyword>
<comment type="subunit">
    <text evidence="2">Homodimer.</text>
</comment>
<dbReference type="GO" id="GO:0051500">
    <property type="term" value="F:D-tyrosyl-tRNA(Tyr) deacylase activity"/>
    <property type="evidence" value="ECO:0007669"/>
    <property type="project" value="TreeGrafter"/>
</dbReference>
<dbReference type="STRING" id="493.BWD07_08850"/>
<dbReference type="CDD" id="cd00563">
    <property type="entry name" value="Dtyr_deacylase"/>
    <property type="match status" value="1"/>
</dbReference>
<dbReference type="OrthoDB" id="9801395at2"/>
<dbReference type="RefSeq" id="WP_085417074.1">
    <property type="nucleotide sequence ID" value="NZ_CAUJPY010000025.1"/>
</dbReference>
<dbReference type="GO" id="GO:0005737">
    <property type="term" value="C:cytoplasm"/>
    <property type="evidence" value="ECO:0007669"/>
    <property type="project" value="UniProtKB-SubCell"/>
</dbReference>
<comment type="function">
    <text evidence="2">An aminoacyl-tRNA editing enzyme that deacylates mischarged D-aminoacyl-tRNAs. Also deacylates mischarged glycyl-tRNA(Ala), protecting cells against glycine mischarging by AlaRS. Acts via tRNA-based rather than protein-based catalysis; rejects L-amino acids rather than detecting D-amino acids in the active site. By recycling D-aminoacyl-tRNA to D-amino acids and free tRNA molecules, this enzyme counteracts the toxicity associated with the formation of D-aminoacyl-tRNA entities in vivo and helps enforce protein L-homochirality.</text>
</comment>
<dbReference type="GO" id="GO:0043908">
    <property type="term" value="F:Ser(Gly)-tRNA(Ala) hydrolase activity"/>
    <property type="evidence" value="ECO:0007669"/>
    <property type="project" value="UniProtKB-UniRule"/>
</dbReference>
<proteinExistence type="inferred from homology"/>
<name>A0A1X3CW76_9NEIS</name>
<sequence>MRAVIQKVSHAHVDVIENDTDITTGKIQSGFVVLLGITHKDTEADAYYIAEKITHLRIFEDVNGKLNLSLKDTGSSVLLISQFTLYADARTGRRPSFSNAAKPDHACKLYEQVADILRSQGIEVQTGQFQTHMKVTLCNDGPVTILLDSYKEF</sequence>
<comment type="similarity">
    <text evidence="1 2">Belongs to the DTD family.</text>
</comment>
<dbReference type="EMBL" id="LR134313">
    <property type="protein sequence ID" value="VEF01336.1"/>
    <property type="molecule type" value="Genomic_DNA"/>
</dbReference>
<protein>
    <recommendedName>
        <fullName evidence="2">D-aminoacyl-tRNA deacylase</fullName>
        <shortName evidence="2">DTD</shortName>
        <ecNumber evidence="2">3.1.1.96</ecNumber>
    </recommendedName>
    <alternativeName>
        <fullName evidence="2">Gly-tRNA(Ala) deacylase</fullName>
        <ecNumber evidence="2">3.1.1.-</ecNumber>
    </alternativeName>
</protein>
<gene>
    <name evidence="2 3" type="primary">dtd</name>
    <name evidence="3" type="ORF">NCTC10296_01281</name>
</gene>
<dbReference type="GO" id="GO:0000049">
    <property type="term" value="F:tRNA binding"/>
    <property type="evidence" value="ECO:0007669"/>
    <property type="project" value="UniProtKB-UniRule"/>
</dbReference>
<dbReference type="PANTHER" id="PTHR10472">
    <property type="entry name" value="D-TYROSYL-TRNA TYR DEACYLASE"/>
    <property type="match status" value="1"/>
</dbReference>
<evidence type="ECO:0000256" key="1">
    <source>
        <dbReference type="ARBA" id="ARBA00009673"/>
    </source>
</evidence>
<dbReference type="NCBIfam" id="TIGR00256">
    <property type="entry name" value="D-aminoacyl-tRNA deacylase"/>
    <property type="match status" value="1"/>
</dbReference>
<comment type="domain">
    <text evidence="2">A Gly-cisPro motif from one monomer fits into the active site of the other monomer to allow specific chiral rejection of L-amino acids.</text>
</comment>
<dbReference type="Gene3D" id="3.50.80.10">
    <property type="entry name" value="D-tyrosyl-tRNA(Tyr) deacylase"/>
    <property type="match status" value="1"/>
</dbReference>
<dbReference type="HAMAP" id="MF_00518">
    <property type="entry name" value="Deacylase_Dtd"/>
    <property type="match status" value="1"/>
</dbReference>
<dbReference type="FunFam" id="3.50.80.10:FF:000001">
    <property type="entry name" value="D-aminoacyl-tRNA deacylase"/>
    <property type="match status" value="1"/>
</dbReference>
<dbReference type="EC" id="3.1.1.96" evidence="2"/>
<dbReference type="AlphaFoldDB" id="A0A1X3CW76"/>
<comment type="catalytic activity">
    <reaction evidence="2">
        <text>glycyl-tRNA(Ala) + H2O = tRNA(Ala) + glycine + H(+)</text>
        <dbReference type="Rhea" id="RHEA:53744"/>
        <dbReference type="Rhea" id="RHEA-COMP:9657"/>
        <dbReference type="Rhea" id="RHEA-COMP:13640"/>
        <dbReference type="ChEBI" id="CHEBI:15377"/>
        <dbReference type="ChEBI" id="CHEBI:15378"/>
        <dbReference type="ChEBI" id="CHEBI:57305"/>
        <dbReference type="ChEBI" id="CHEBI:78442"/>
        <dbReference type="ChEBI" id="CHEBI:78522"/>
    </reaction>
</comment>
<dbReference type="Proteomes" id="UP000279284">
    <property type="component" value="Chromosome"/>
</dbReference>
<feature type="short sequence motif" description="Gly-cisPro motif, important for rejection of L-amino acids" evidence="2">
    <location>
        <begin position="141"/>
        <end position="142"/>
    </location>
</feature>
<dbReference type="GO" id="GO:0019478">
    <property type="term" value="P:D-amino acid catabolic process"/>
    <property type="evidence" value="ECO:0007669"/>
    <property type="project" value="UniProtKB-UniRule"/>
</dbReference>
<dbReference type="InterPro" id="IPR023509">
    <property type="entry name" value="DTD-like_sf"/>
</dbReference>
<keyword evidence="2" id="KW-0820">tRNA-binding</keyword>
<evidence type="ECO:0000313" key="3">
    <source>
        <dbReference type="EMBL" id="VEF01336.1"/>
    </source>
</evidence>
<dbReference type="EC" id="3.1.1.-" evidence="2"/>
<keyword evidence="4" id="KW-1185">Reference proteome</keyword>
<reference evidence="3 4" key="1">
    <citation type="submission" date="2018-12" db="EMBL/GenBank/DDBJ databases">
        <authorList>
            <consortium name="Pathogen Informatics"/>
        </authorList>
    </citation>
    <scope>NUCLEOTIDE SEQUENCE [LARGE SCALE GENOMIC DNA]</scope>
    <source>
        <strain evidence="3 4">NCTC10296</strain>
    </source>
</reference>
<dbReference type="PANTHER" id="PTHR10472:SF5">
    <property type="entry name" value="D-AMINOACYL-TRNA DEACYLASE 1"/>
    <property type="match status" value="1"/>
</dbReference>
<evidence type="ECO:0000313" key="4">
    <source>
        <dbReference type="Proteomes" id="UP000279284"/>
    </source>
</evidence>
<dbReference type="GO" id="GO:0106026">
    <property type="term" value="F:Gly-tRNA(Ala) deacylase activity"/>
    <property type="evidence" value="ECO:0007669"/>
    <property type="project" value="UniProtKB-UniRule"/>
</dbReference>
<evidence type="ECO:0000256" key="2">
    <source>
        <dbReference type="HAMAP-Rule" id="MF_00518"/>
    </source>
</evidence>
<comment type="subcellular location">
    <subcellularLocation>
        <location evidence="2">Cytoplasm</location>
    </subcellularLocation>
</comment>
<accession>A0A1X3CW76</accession>
<organism evidence="3 4">
    <name type="scientific">Neisseria canis</name>
    <dbReference type="NCBI Taxonomy" id="493"/>
    <lineage>
        <taxon>Bacteria</taxon>
        <taxon>Pseudomonadati</taxon>
        <taxon>Pseudomonadota</taxon>
        <taxon>Betaproteobacteria</taxon>
        <taxon>Neisseriales</taxon>
        <taxon>Neisseriaceae</taxon>
        <taxon>Neisseria</taxon>
    </lineage>
</organism>
<keyword evidence="2" id="KW-0963">Cytoplasm</keyword>
<dbReference type="SUPFAM" id="SSF69500">
    <property type="entry name" value="DTD-like"/>
    <property type="match status" value="1"/>
</dbReference>